<dbReference type="SUPFAM" id="SSF88946">
    <property type="entry name" value="Sigma2 domain of RNA polymerase sigma factors"/>
    <property type="match status" value="1"/>
</dbReference>
<dbReference type="InterPro" id="IPR039425">
    <property type="entry name" value="RNA_pol_sigma-70-like"/>
</dbReference>
<dbReference type="Gene3D" id="1.10.1740.10">
    <property type="match status" value="1"/>
</dbReference>
<evidence type="ECO:0000256" key="4">
    <source>
        <dbReference type="ARBA" id="ARBA00023125"/>
    </source>
</evidence>
<name>A0A497ELH7_9CREN</name>
<dbReference type="Pfam" id="PF08281">
    <property type="entry name" value="Sigma70_r4_2"/>
    <property type="match status" value="1"/>
</dbReference>
<dbReference type="Pfam" id="PF04542">
    <property type="entry name" value="Sigma70_r2"/>
    <property type="match status" value="1"/>
</dbReference>
<dbReference type="Gene3D" id="1.10.10.10">
    <property type="entry name" value="Winged helix-like DNA-binding domain superfamily/Winged helix DNA-binding domain"/>
    <property type="match status" value="1"/>
</dbReference>
<sequence length="199" mass="23853">MVKSYKRVRPCGERSMLSDEELVKRFISGEEKAFEELFFRYYPVLRRFVAKVMPRQAEDIVQEVFLKVYRDIKRFSPDKGSFKTWIFAIAVNLTVDEYRRMRRRLRIFRPLKDEAFELPDKSHAPDEEVIEKERHSEIERALKMLPLEQRQVLMLKHLEGFKFKEIARILGIPEGTVKSRMARGLKRLREVLDERAFEG</sequence>
<proteinExistence type="inferred from homology"/>
<dbReference type="PANTHER" id="PTHR43133">
    <property type="entry name" value="RNA POLYMERASE ECF-TYPE SIGMA FACTO"/>
    <property type="match status" value="1"/>
</dbReference>
<dbReference type="Proteomes" id="UP000278475">
    <property type="component" value="Unassembled WGS sequence"/>
</dbReference>
<evidence type="ECO:0000259" key="6">
    <source>
        <dbReference type="Pfam" id="PF04542"/>
    </source>
</evidence>
<evidence type="ECO:0000256" key="5">
    <source>
        <dbReference type="ARBA" id="ARBA00023163"/>
    </source>
</evidence>
<dbReference type="AlphaFoldDB" id="A0A497ELH7"/>
<comment type="caution">
    <text evidence="8">The sequence shown here is derived from an EMBL/GenBank/DDBJ whole genome shotgun (WGS) entry which is preliminary data.</text>
</comment>
<dbReference type="GO" id="GO:0003677">
    <property type="term" value="F:DNA binding"/>
    <property type="evidence" value="ECO:0007669"/>
    <property type="project" value="UniProtKB-KW"/>
</dbReference>
<feature type="domain" description="RNA polymerase sigma-70 region 2" evidence="6">
    <location>
        <begin position="39"/>
        <end position="103"/>
    </location>
</feature>
<evidence type="ECO:0000313" key="8">
    <source>
        <dbReference type="EMBL" id="RLE47787.1"/>
    </source>
</evidence>
<evidence type="ECO:0000256" key="2">
    <source>
        <dbReference type="ARBA" id="ARBA00023015"/>
    </source>
</evidence>
<organism evidence="8 9">
    <name type="scientific">Thermoproteota archaeon</name>
    <dbReference type="NCBI Taxonomy" id="2056631"/>
    <lineage>
        <taxon>Archaea</taxon>
        <taxon>Thermoproteota</taxon>
    </lineage>
</organism>
<evidence type="ECO:0000256" key="1">
    <source>
        <dbReference type="ARBA" id="ARBA00010641"/>
    </source>
</evidence>
<dbReference type="CDD" id="cd06171">
    <property type="entry name" value="Sigma70_r4"/>
    <property type="match status" value="1"/>
</dbReference>
<evidence type="ECO:0000256" key="3">
    <source>
        <dbReference type="ARBA" id="ARBA00023082"/>
    </source>
</evidence>
<dbReference type="NCBIfam" id="TIGR02937">
    <property type="entry name" value="sigma70-ECF"/>
    <property type="match status" value="1"/>
</dbReference>
<dbReference type="PROSITE" id="PS01063">
    <property type="entry name" value="SIGMA70_ECF"/>
    <property type="match status" value="1"/>
</dbReference>
<dbReference type="InterPro" id="IPR007627">
    <property type="entry name" value="RNA_pol_sigma70_r2"/>
</dbReference>
<evidence type="ECO:0000313" key="9">
    <source>
        <dbReference type="Proteomes" id="UP000278475"/>
    </source>
</evidence>
<dbReference type="InterPro" id="IPR013324">
    <property type="entry name" value="RNA_pol_sigma_r3/r4-like"/>
</dbReference>
<comment type="similarity">
    <text evidence="1">Belongs to the sigma-70 factor family. ECF subfamily.</text>
</comment>
<keyword evidence="2" id="KW-0805">Transcription regulation</keyword>
<dbReference type="InterPro" id="IPR036388">
    <property type="entry name" value="WH-like_DNA-bd_sf"/>
</dbReference>
<keyword evidence="4" id="KW-0238">DNA-binding</keyword>
<accession>A0A497ELH7</accession>
<dbReference type="GO" id="GO:0016987">
    <property type="term" value="F:sigma factor activity"/>
    <property type="evidence" value="ECO:0007669"/>
    <property type="project" value="UniProtKB-KW"/>
</dbReference>
<evidence type="ECO:0000259" key="7">
    <source>
        <dbReference type="Pfam" id="PF08281"/>
    </source>
</evidence>
<dbReference type="GO" id="GO:0006352">
    <property type="term" value="P:DNA-templated transcription initiation"/>
    <property type="evidence" value="ECO:0007669"/>
    <property type="project" value="InterPro"/>
</dbReference>
<protein>
    <submittedName>
        <fullName evidence="8">RNA polymerase subunit sigma</fullName>
    </submittedName>
</protein>
<reference evidence="8 9" key="1">
    <citation type="submission" date="2018-06" db="EMBL/GenBank/DDBJ databases">
        <title>Extensive metabolic versatility and redundancy in microbially diverse, dynamic hydrothermal sediments.</title>
        <authorList>
            <person name="Dombrowski N."/>
            <person name="Teske A."/>
            <person name="Baker B.J."/>
        </authorList>
    </citation>
    <scope>NUCLEOTIDE SEQUENCE [LARGE SCALE GENOMIC DNA]</scope>
    <source>
        <strain evidence="8">B66_G16</strain>
    </source>
</reference>
<dbReference type="InterPro" id="IPR013325">
    <property type="entry name" value="RNA_pol_sigma_r2"/>
</dbReference>
<dbReference type="PANTHER" id="PTHR43133:SF8">
    <property type="entry name" value="RNA POLYMERASE SIGMA FACTOR HI_1459-RELATED"/>
    <property type="match status" value="1"/>
</dbReference>
<keyword evidence="3" id="KW-0731">Sigma factor</keyword>
<dbReference type="InterPro" id="IPR000838">
    <property type="entry name" value="RNA_pol_sigma70_ECF_CS"/>
</dbReference>
<dbReference type="SUPFAM" id="SSF88659">
    <property type="entry name" value="Sigma3 and sigma4 domains of RNA polymerase sigma factors"/>
    <property type="match status" value="1"/>
</dbReference>
<dbReference type="InterPro" id="IPR014284">
    <property type="entry name" value="RNA_pol_sigma-70_dom"/>
</dbReference>
<gene>
    <name evidence="8" type="ORF">DRJ31_08325</name>
</gene>
<keyword evidence="5" id="KW-0804">Transcription</keyword>
<dbReference type="InterPro" id="IPR013249">
    <property type="entry name" value="RNA_pol_sigma70_r4_t2"/>
</dbReference>
<dbReference type="EMBL" id="QMQV01000106">
    <property type="protein sequence ID" value="RLE47787.1"/>
    <property type="molecule type" value="Genomic_DNA"/>
</dbReference>
<feature type="domain" description="RNA polymerase sigma factor 70 region 4 type 2" evidence="7">
    <location>
        <begin position="137"/>
        <end position="188"/>
    </location>
</feature>